<feature type="chain" id="PRO_5045266788" evidence="1">
    <location>
        <begin position="22"/>
        <end position="594"/>
    </location>
</feature>
<dbReference type="InterPro" id="IPR002477">
    <property type="entry name" value="Peptidoglycan-bd-like"/>
</dbReference>
<dbReference type="SUPFAM" id="SSF47090">
    <property type="entry name" value="PGBD-like"/>
    <property type="match status" value="1"/>
</dbReference>
<keyword evidence="1" id="KW-0732">Signal</keyword>
<gene>
    <name evidence="3" type="ORF">SAMN06265373_103439</name>
</gene>
<dbReference type="SUPFAM" id="SSF50494">
    <property type="entry name" value="Trypsin-like serine proteases"/>
    <property type="match status" value="1"/>
</dbReference>
<dbReference type="Pfam" id="PF13365">
    <property type="entry name" value="Trypsin_2"/>
    <property type="match status" value="1"/>
</dbReference>
<dbReference type="Pfam" id="PF01471">
    <property type="entry name" value="PG_binding_1"/>
    <property type="match status" value="1"/>
</dbReference>
<evidence type="ECO:0000259" key="2">
    <source>
        <dbReference type="Pfam" id="PF01471"/>
    </source>
</evidence>
<dbReference type="InterPro" id="IPR036366">
    <property type="entry name" value="PGBDSf"/>
</dbReference>
<dbReference type="InterPro" id="IPR036365">
    <property type="entry name" value="PGBD-like_sf"/>
</dbReference>
<dbReference type="PANTHER" id="PTHR43019:SF23">
    <property type="entry name" value="PROTEASE DO-LIKE 5, CHLOROPLASTIC"/>
    <property type="match status" value="1"/>
</dbReference>
<organism evidence="3 4">
    <name type="scientific">Shimia sagamensis</name>
    <dbReference type="NCBI Taxonomy" id="1566352"/>
    <lineage>
        <taxon>Bacteria</taxon>
        <taxon>Pseudomonadati</taxon>
        <taxon>Pseudomonadota</taxon>
        <taxon>Alphaproteobacteria</taxon>
        <taxon>Rhodobacterales</taxon>
        <taxon>Roseobacteraceae</taxon>
    </lineage>
</organism>
<dbReference type="Gene3D" id="1.10.101.10">
    <property type="entry name" value="PGBD-like superfamily/PGBD"/>
    <property type="match status" value="1"/>
</dbReference>
<reference evidence="3 4" key="1">
    <citation type="submission" date="2017-05" db="EMBL/GenBank/DDBJ databases">
        <authorList>
            <person name="Varghese N."/>
            <person name="Submissions S."/>
        </authorList>
    </citation>
    <scope>NUCLEOTIDE SEQUENCE [LARGE SCALE GENOMIC DNA]</scope>
    <source>
        <strain evidence="3 4">DSM 29734</strain>
    </source>
</reference>
<name>A0ABY1NVN3_9RHOB</name>
<dbReference type="InterPro" id="IPR009003">
    <property type="entry name" value="Peptidase_S1_PA"/>
</dbReference>
<keyword evidence="4" id="KW-1185">Reference proteome</keyword>
<feature type="domain" description="Peptidoglycan binding-like" evidence="2">
    <location>
        <begin position="172"/>
        <end position="223"/>
    </location>
</feature>
<dbReference type="EMBL" id="FXTY01000003">
    <property type="protein sequence ID" value="SMP19615.1"/>
    <property type="molecule type" value="Genomic_DNA"/>
</dbReference>
<feature type="signal peptide" evidence="1">
    <location>
        <begin position="1"/>
        <end position="21"/>
    </location>
</feature>
<protein>
    <submittedName>
        <fullName evidence="3">Peptidoglycan binding domain-containing protein</fullName>
    </submittedName>
</protein>
<dbReference type="RefSeq" id="WP_283425864.1">
    <property type="nucleotide sequence ID" value="NZ_FXTY01000003.1"/>
</dbReference>
<proteinExistence type="predicted"/>
<accession>A0ABY1NVN3</accession>
<sequence length="594" mass="64196">MLRTILSLFVALLFSVTPATAQSSDDIVWVQLEAQPSLTQASENIRSYAQRMDDVNGFALGGGWYAVALGPYLRADAENVLRVYRAEGVIPVDAYLATAREYRSQFWPVGANQLTNPQAALSGQQPVQNAAQDMQVVIVETPVEPEVAPVVPQQPDETVREARASEAALSRDEKKTLQEWLKWAGYYNSAIDGSYGRGTRASMSNWQADNGFDVTGVMTTLQRDTLRQQFFAVLEGMNLQLVSDLDAGIEMIVPMGAVQKTASEYPFVQYEASGNIPAKVLLISQEGDQNTLFGLYDIMQTLEVVPLNGPRERKKSSFVLTGENTSIVSHTEVSLKEGQIKGFTLVWPAGDEERRTRILGEMQASFTRIGGVLDPAAGDSTAQNIDLISGLQVRKPKHSRSGFFIDRKGHVVTTAEAVQNCAKVTIEEDYDAQVAVIDEALGIAILSPTSALAPIDVATLREGAPRIQSEVAVAGYSYEGALGAPTLTFGQLSDVKGLRGEQELTRLALNVQPGDWGGPVFDAGGSVFGMLLPRDAQSAQQLPEEVNFAVNSDAIRTLLAQEGIQADMSSNGASLAPEDLTKQASDMTVLVSCW</sequence>
<dbReference type="Proteomes" id="UP001157961">
    <property type="component" value="Unassembled WGS sequence"/>
</dbReference>
<evidence type="ECO:0000313" key="3">
    <source>
        <dbReference type="EMBL" id="SMP19615.1"/>
    </source>
</evidence>
<dbReference type="InterPro" id="IPR043504">
    <property type="entry name" value="Peptidase_S1_PA_chymotrypsin"/>
</dbReference>
<evidence type="ECO:0000313" key="4">
    <source>
        <dbReference type="Proteomes" id="UP001157961"/>
    </source>
</evidence>
<dbReference type="PANTHER" id="PTHR43019">
    <property type="entry name" value="SERINE ENDOPROTEASE DEGS"/>
    <property type="match status" value="1"/>
</dbReference>
<comment type="caution">
    <text evidence="3">The sequence shown here is derived from an EMBL/GenBank/DDBJ whole genome shotgun (WGS) entry which is preliminary data.</text>
</comment>
<dbReference type="Gene3D" id="2.40.10.10">
    <property type="entry name" value="Trypsin-like serine proteases"/>
    <property type="match status" value="2"/>
</dbReference>
<evidence type="ECO:0000256" key="1">
    <source>
        <dbReference type="SAM" id="SignalP"/>
    </source>
</evidence>